<reference evidence="1" key="1">
    <citation type="submission" date="2018-11" db="EMBL/GenBank/DDBJ databases">
        <authorList>
            <person name="Grassa J C."/>
        </authorList>
    </citation>
    <scope>NUCLEOTIDE SEQUENCE [LARGE SCALE GENOMIC DNA]</scope>
</reference>
<dbReference type="Proteomes" id="UP000596661">
    <property type="component" value="Chromosome 4"/>
</dbReference>
<name>A0A803PIX5_CANSA</name>
<dbReference type="EnsemblPlants" id="evm.model.04.835">
    <property type="protein sequence ID" value="cds.evm.model.04.835"/>
    <property type="gene ID" value="evm.TU.04.835"/>
</dbReference>
<evidence type="ECO:0000313" key="2">
    <source>
        <dbReference type="Proteomes" id="UP000596661"/>
    </source>
</evidence>
<dbReference type="Gramene" id="evm.model.04.835">
    <property type="protein sequence ID" value="cds.evm.model.04.835"/>
    <property type="gene ID" value="evm.TU.04.835"/>
</dbReference>
<keyword evidence="2" id="KW-1185">Reference proteome</keyword>
<reference evidence="1" key="2">
    <citation type="submission" date="2021-03" db="UniProtKB">
        <authorList>
            <consortium name="EnsemblPlants"/>
        </authorList>
    </citation>
    <scope>IDENTIFICATION</scope>
</reference>
<proteinExistence type="predicted"/>
<dbReference type="EMBL" id="UZAU01000369">
    <property type="status" value="NOT_ANNOTATED_CDS"/>
    <property type="molecule type" value="Genomic_DNA"/>
</dbReference>
<accession>A0A803PIX5</accession>
<dbReference type="AlphaFoldDB" id="A0A803PIX5"/>
<protein>
    <submittedName>
        <fullName evidence="1">Uncharacterized protein</fullName>
    </submittedName>
</protein>
<organism evidence="1 2">
    <name type="scientific">Cannabis sativa</name>
    <name type="common">Hemp</name>
    <name type="synonym">Marijuana</name>
    <dbReference type="NCBI Taxonomy" id="3483"/>
    <lineage>
        <taxon>Eukaryota</taxon>
        <taxon>Viridiplantae</taxon>
        <taxon>Streptophyta</taxon>
        <taxon>Embryophyta</taxon>
        <taxon>Tracheophyta</taxon>
        <taxon>Spermatophyta</taxon>
        <taxon>Magnoliopsida</taxon>
        <taxon>eudicotyledons</taxon>
        <taxon>Gunneridae</taxon>
        <taxon>Pentapetalae</taxon>
        <taxon>rosids</taxon>
        <taxon>fabids</taxon>
        <taxon>Rosales</taxon>
        <taxon>Cannabaceae</taxon>
        <taxon>Cannabis</taxon>
    </lineage>
</organism>
<sequence>MAKKKRMVRKPVIKLHELDSSHGVHTNKEENDAIGTIFKLNKVANGDYIEELGQNTVRQSPSVPTFHTLLVIMSWAKDVELEQEVGKEQDPFQESAKSLWNTFAKEKVLNRDSKLSYTEPLIKNGLRIAQVDYEEVREQNDTWNSTVICMTLGVNPPTAVFEGFIKRIWEHLGIV</sequence>
<evidence type="ECO:0000313" key="1">
    <source>
        <dbReference type="EnsemblPlants" id="cds.evm.model.04.835"/>
    </source>
</evidence>